<feature type="transmembrane region" description="Helical" evidence="1">
    <location>
        <begin position="12"/>
        <end position="30"/>
    </location>
</feature>
<sequence length="223" mass="22633">MGPAIGQTLPLALGIAISPVPIIAAVLMLLSPKARTTSVGFLIGWVLGIVLATTVFVLLSNILPGATDTGSKPILGIVQLVLGSGMLFLALRQWRGRPGPGDEPHMPKWMQTVDHISFGGAFGLGALLAGANPKNLLLAASAGATIGSAGLGAGEATVTVAVFTLLAACTVLVPVIGYLVASERLAGPLDALRVWLSMENAVIMSVLLLVLGLVVIGKGISSF</sequence>
<dbReference type="Pfam" id="PF11139">
    <property type="entry name" value="SfLAP"/>
    <property type="match status" value="1"/>
</dbReference>
<protein>
    <submittedName>
        <fullName evidence="2">Membrane protein</fullName>
    </submittedName>
</protein>
<gene>
    <name evidence="2" type="ORF">GCM10007269_25570</name>
</gene>
<comment type="caution">
    <text evidence="2">The sequence shown here is derived from an EMBL/GenBank/DDBJ whole genome shotgun (WGS) entry which is preliminary data.</text>
</comment>
<feature type="transmembrane region" description="Helical" evidence="1">
    <location>
        <begin position="201"/>
        <end position="220"/>
    </location>
</feature>
<accession>A0ABQ1RTN7</accession>
<name>A0ABQ1RTN7_9MICO</name>
<feature type="transmembrane region" description="Helical" evidence="1">
    <location>
        <begin position="42"/>
        <end position="62"/>
    </location>
</feature>
<keyword evidence="1" id="KW-1133">Transmembrane helix</keyword>
<dbReference type="RefSeq" id="WP_188436971.1">
    <property type="nucleotide sequence ID" value="NZ_BMCM01000004.1"/>
</dbReference>
<dbReference type="Proteomes" id="UP000629365">
    <property type="component" value="Unassembled WGS sequence"/>
</dbReference>
<proteinExistence type="predicted"/>
<evidence type="ECO:0000313" key="3">
    <source>
        <dbReference type="Proteomes" id="UP000629365"/>
    </source>
</evidence>
<feature type="transmembrane region" description="Helical" evidence="1">
    <location>
        <begin position="136"/>
        <end position="153"/>
    </location>
</feature>
<evidence type="ECO:0000256" key="1">
    <source>
        <dbReference type="SAM" id="Phobius"/>
    </source>
</evidence>
<dbReference type="EMBL" id="BMCM01000004">
    <property type="protein sequence ID" value="GGD81690.1"/>
    <property type="molecule type" value="Genomic_DNA"/>
</dbReference>
<organism evidence="2 3">
    <name type="scientific">Microbacterium murale</name>
    <dbReference type="NCBI Taxonomy" id="1081040"/>
    <lineage>
        <taxon>Bacteria</taxon>
        <taxon>Bacillati</taxon>
        <taxon>Actinomycetota</taxon>
        <taxon>Actinomycetes</taxon>
        <taxon>Micrococcales</taxon>
        <taxon>Microbacteriaceae</taxon>
        <taxon>Microbacterium</taxon>
    </lineage>
</organism>
<evidence type="ECO:0000313" key="2">
    <source>
        <dbReference type="EMBL" id="GGD81690.1"/>
    </source>
</evidence>
<feature type="transmembrane region" description="Helical" evidence="1">
    <location>
        <begin position="74"/>
        <end position="91"/>
    </location>
</feature>
<feature type="transmembrane region" description="Helical" evidence="1">
    <location>
        <begin position="112"/>
        <end position="130"/>
    </location>
</feature>
<keyword evidence="1" id="KW-0472">Membrane</keyword>
<keyword evidence="1" id="KW-0812">Transmembrane</keyword>
<reference evidence="3" key="1">
    <citation type="journal article" date="2019" name="Int. J. Syst. Evol. Microbiol.">
        <title>The Global Catalogue of Microorganisms (GCM) 10K type strain sequencing project: providing services to taxonomists for standard genome sequencing and annotation.</title>
        <authorList>
            <consortium name="The Broad Institute Genomics Platform"/>
            <consortium name="The Broad Institute Genome Sequencing Center for Infectious Disease"/>
            <person name="Wu L."/>
            <person name="Ma J."/>
        </authorList>
    </citation>
    <scope>NUCLEOTIDE SEQUENCE [LARGE SCALE GENOMIC DNA]</scope>
    <source>
        <strain evidence="3">CCM 7640</strain>
    </source>
</reference>
<keyword evidence="3" id="KW-1185">Reference proteome</keyword>
<dbReference type="InterPro" id="IPR021315">
    <property type="entry name" value="Gap/Sap"/>
</dbReference>
<feature type="transmembrane region" description="Helical" evidence="1">
    <location>
        <begin position="160"/>
        <end position="181"/>
    </location>
</feature>